<dbReference type="WBParaSite" id="nRc.2.0.1.t28126-RA">
    <property type="protein sequence ID" value="nRc.2.0.1.t28126-RA"/>
    <property type="gene ID" value="nRc.2.0.1.g28126"/>
</dbReference>
<dbReference type="AlphaFoldDB" id="A0A915JQD8"/>
<dbReference type="Proteomes" id="UP000887565">
    <property type="component" value="Unplaced"/>
</dbReference>
<sequence>MSNEISNAFVNCNLDPFCMCKYCPQHGTKNDSDKPQTNTAQPIIQQVDQPPPQKYPMETIMDTDHLKTLQIDVHQLAIDKLTYALNTIKMECEYEDDLFKEKLRKHASSIKLQLAQVIT</sequence>
<proteinExistence type="predicted"/>
<name>A0A915JQD8_ROMCU</name>
<accession>A0A915JQD8</accession>
<evidence type="ECO:0000313" key="3">
    <source>
        <dbReference type="WBParaSite" id="nRc.2.0.1.t28126-RA"/>
    </source>
</evidence>
<keyword evidence="2" id="KW-1185">Reference proteome</keyword>
<evidence type="ECO:0000256" key="1">
    <source>
        <dbReference type="SAM" id="MobiDB-lite"/>
    </source>
</evidence>
<evidence type="ECO:0000313" key="2">
    <source>
        <dbReference type="Proteomes" id="UP000887565"/>
    </source>
</evidence>
<feature type="region of interest" description="Disordered" evidence="1">
    <location>
        <begin position="28"/>
        <end position="53"/>
    </location>
</feature>
<reference evidence="3" key="1">
    <citation type="submission" date="2022-11" db="UniProtKB">
        <authorList>
            <consortium name="WormBaseParasite"/>
        </authorList>
    </citation>
    <scope>IDENTIFICATION</scope>
</reference>
<protein>
    <submittedName>
        <fullName evidence="3">Uncharacterized protein</fullName>
    </submittedName>
</protein>
<organism evidence="2 3">
    <name type="scientific">Romanomermis culicivorax</name>
    <name type="common">Nematode worm</name>
    <dbReference type="NCBI Taxonomy" id="13658"/>
    <lineage>
        <taxon>Eukaryota</taxon>
        <taxon>Metazoa</taxon>
        <taxon>Ecdysozoa</taxon>
        <taxon>Nematoda</taxon>
        <taxon>Enoplea</taxon>
        <taxon>Dorylaimia</taxon>
        <taxon>Mermithida</taxon>
        <taxon>Mermithoidea</taxon>
        <taxon>Mermithidae</taxon>
        <taxon>Romanomermis</taxon>
    </lineage>
</organism>